<dbReference type="OrthoDB" id="8790791at2759"/>
<sequence>MLTCTAVVGLILAPMGWVLLLAATVSPHWREFYARPGYSSDVSFFDGLWESCTEVNHLLDGRRQLCQAIPEEVAVSWFMHMLRSLTVLSLLGGLLGYWIANLGIHWWTDPPKPSPNVIGVAGLILILCGGAYLGAVSYMTHQHLENLKSSQVPNQEKFQLGTCLYLGWAGGTTKLLSGVAFTLCFNKQKQRGAPGVPDAPYEVDY</sequence>
<dbReference type="Proteomes" id="UP000515156">
    <property type="component" value="Chromosome 11"/>
</dbReference>
<dbReference type="Gene3D" id="1.20.140.150">
    <property type="match status" value="1"/>
</dbReference>
<dbReference type="InterPro" id="IPR004031">
    <property type="entry name" value="PMP22/EMP/MP20/Claudin"/>
</dbReference>
<keyword evidence="7" id="KW-0965">Cell junction</keyword>
<evidence type="ECO:0000256" key="7">
    <source>
        <dbReference type="ARBA" id="ARBA00022949"/>
    </source>
</evidence>
<name>A0A6P7Z678_9AMPH</name>
<dbReference type="Pfam" id="PF00822">
    <property type="entry name" value="PMP22_Claudin"/>
    <property type="match status" value="1"/>
</dbReference>
<feature type="transmembrane region" description="Helical" evidence="10">
    <location>
        <begin position="116"/>
        <end position="138"/>
    </location>
</feature>
<evidence type="ECO:0000256" key="5">
    <source>
        <dbReference type="ARBA" id="ARBA00022475"/>
    </source>
</evidence>
<evidence type="ECO:0000256" key="9">
    <source>
        <dbReference type="ARBA" id="ARBA00023136"/>
    </source>
</evidence>
<dbReference type="InParanoid" id="A0A6P7Z678"/>
<feature type="transmembrane region" description="Helical" evidence="10">
    <location>
        <begin position="85"/>
        <end position="104"/>
    </location>
</feature>
<dbReference type="GO" id="GO:0005198">
    <property type="term" value="F:structural molecule activity"/>
    <property type="evidence" value="ECO:0007669"/>
    <property type="project" value="InterPro"/>
</dbReference>
<dbReference type="GeneID" id="115480353"/>
<gene>
    <name evidence="12" type="primary">LOC115480353</name>
</gene>
<comment type="similarity">
    <text evidence="3">Belongs to the claudin family.</text>
</comment>
<evidence type="ECO:0000256" key="3">
    <source>
        <dbReference type="ARBA" id="ARBA00008295"/>
    </source>
</evidence>
<dbReference type="InterPro" id="IPR006187">
    <property type="entry name" value="Claudin"/>
</dbReference>
<reference evidence="12" key="2">
    <citation type="submission" date="2025-08" db="UniProtKB">
        <authorList>
            <consortium name="RefSeq"/>
        </authorList>
    </citation>
    <scope>IDENTIFICATION</scope>
</reference>
<evidence type="ECO:0000256" key="4">
    <source>
        <dbReference type="ARBA" id="ARBA00022427"/>
    </source>
</evidence>
<keyword evidence="4" id="KW-0796">Tight junction</keyword>
<evidence type="ECO:0000256" key="2">
    <source>
        <dbReference type="ARBA" id="ARBA00004651"/>
    </source>
</evidence>
<evidence type="ECO:0000313" key="11">
    <source>
        <dbReference type="Proteomes" id="UP000515156"/>
    </source>
</evidence>
<evidence type="ECO:0000256" key="10">
    <source>
        <dbReference type="SAM" id="Phobius"/>
    </source>
</evidence>
<dbReference type="GO" id="GO:0005923">
    <property type="term" value="C:bicellular tight junction"/>
    <property type="evidence" value="ECO:0007669"/>
    <property type="project" value="UniProtKB-SubCell"/>
</dbReference>
<dbReference type="AlphaFoldDB" id="A0A6P7Z678"/>
<dbReference type="PRINTS" id="PR01077">
    <property type="entry name" value="CLAUDIN"/>
</dbReference>
<dbReference type="GO" id="GO:0005886">
    <property type="term" value="C:plasma membrane"/>
    <property type="evidence" value="ECO:0007669"/>
    <property type="project" value="UniProtKB-SubCell"/>
</dbReference>
<comment type="subcellular location">
    <subcellularLocation>
        <location evidence="1">Cell junction</location>
        <location evidence="1">Tight junction</location>
    </subcellularLocation>
    <subcellularLocation>
        <location evidence="2">Cell membrane</location>
        <topology evidence="2">Multi-pass membrane protein</topology>
    </subcellularLocation>
</comment>
<evidence type="ECO:0000256" key="1">
    <source>
        <dbReference type="ARBA" id="ARBA00004435"/>
    </source>
</evidence>
<keyword evidence="11" id="KW-1185">Reference proteome</keyword>
<evidence type="ECO:0000256" key="8">
    <source>
        <dbReference type="ARBA" id="ARBA00022989"/>
    </source>
</evidence>
<keyword evidence="8 10" id="KW-1133">Transmembrane helix</keyword>
<evidence type="ECO:0000256" key="6">
    <source>
        <dbReference type="ARBA" id="ARBA00022692"/>
    </source>
</evidence>
<dbReference type="PANTHER" id="PTHR12002">
    <property type="entry name" value="CLAUDIN"/>
    <property type="match status" value="1"/>
</dbReference>
<keyword evidence="9 10" id="KW-0472">Membrane</keyword>
<dbReference type="KEGG" id="muo:115480353"/>
<dbReference type="RefSeq" id="XP_030074847.1">
    <property type="nucleotide sequence ID" value="XM_030218987.1"/>
</dbReference>
<keyword evidence="5" id="KW-1003">Cell membrane</keyword>
<evidence type="ECO:0000313" key="12">
    <source>
        <dbReference type="RefSeq" id="XP_030074847.1"/>
    </source>
</evidence>
<organism evidence="11 12">
    <name type="scientific">Microcaecilia unicolor</name>
    <dbReference type="NCBI Taxonomy" id="1415580"/>
    <lineage>
        <taxon>Eukaryota</taxon>
        <taxon>Metazoa</taxon>
        <taxon>Chordata</taxon>
        <taxon>Craniata</taxon>
        <taxon>Vertebrata</taxon>
        <taxon>Euteleostomi</taxon>
        <taxon>Amphibia</taxon>
        <taxon>Gymnophiona</taxon>
        <taxon>Siphonopidae</taxon>
        <taxon>Microcaecilia</taxon>
    </lineage>
</organism>
<reference evidence="11" key="1">
    <citation type="submission" date="2024-06" db="UniProtKB">
        <authorList>
            <consortium name="RefSeq"/>
        </authorList>
    </citation>
    <scope>NUCLEOTIDE SEQUENCE [LARGE SCALE GENOMIC DNA]</scope>
</reference>
<protein>
    <submittedName>
        <fullName evidence="12">Claudin-1-like</fullName>
    </submittedName>
</protein>
<accession>A0A6P7Z678</accession>
<proteinExistence type="inferred from homology"/>
<keyword evidence="6 10" id="KW-0812">Transmembrane</keyword>